<dbReference type="EMBL" id="CM055092">
    <property type="protein sequence ID" value="KAJ7570768.1"/>
    <property type="molecule type" value="Genomic_DNA"/>
</dbReference>
<dbReference type="Proteomes" id="UP001162992">
    <property type="component" value="Chromosome 1"/>
</dbReference>
<organism evidence="1 2">
    <name type="scientific">Diphasiastrum complanatum</name>
    <name type="common">Issler's clubmoss</name>
    <name type="synonym">Lycopodium complanatum</name>
    <dbReference type="NCBI Taxonomy" id="34168"/>
    <lineage>
        <taxon>Eukaryota</taxon>
        <taxon>Viridiplantae</taxon>
        <taxon>Streptophyta</taxon>
        <taxon>Embryophyta</taxon>
        <taxon>Tracheophyta</taxon>
        <taxon>Lycopodiopsida</taxon>
        <taxon>Lycopodiales</taxon>
        <taxon>Lycopodiaceae</taxon>
        <taxon>Lycopodioideae</taxon>
        <taxon>Diphasiastrum</taxon>
    </lineage>
</organism>
<keyword evidence="2" id="KW-1185">Reference proteome</keyword>
<proteinExistence type="predicted"/>
<evidence type="ECO:0000313" key="2">
    <source>
        <dbReference type="Proteomes" id="UP001162992"/>
    </source>
</evidence>
<protein>
    <submittedName>
        <fullName evidence="1">Uncharacterized protein</fullName>
    </submittedName>
</protein>
<gene>
    <name evidence="1" type="ORF">O6H91_01G134400</name>
</gene>
<sequence length="704" mass="80150">MAQISAEKRISNDAFWSFKDILSALQLRNGESKGLDNVKEIAANGLVFADKFIVESFADEVACRIAPDSLLVQLGCNTYKIIALLNALKARHGSVKYTVVDESAAATKEAEMRKTNSKNWVHLDSVKFIEANYSHGLKELRQQHPDSMICVIWDGSSVGQLSDTEAVEFLRSVTEAVGPRCQVVWFTELWENDDASNNHDKSIAAHAVKEGLRNVLDSLGYEGSPDDEKSWIYQIDINRKLNQVGTYLCFSEGLKGVDGQMNIRPGERFLVGISRRFTAEDLIHLRSLAFFQVHAAWHDNSNACQILVPVQEALHCCWKDTDKIFEPLSNWMRKPIEFRHPYCFYYVHIMAFANLKLFDGEPPSSFDIMFSRGMDPIVVDPSKCHAHPGAPQQWPDIDTLKAYVQRTRAKIMDAVQSGLLGMGALTFALEHERMHQETLMYMVVQQKKADFEREPCTHYQESDSQLLDLKNLTLSSGTPDIFVSPGKVCLGANFRETVFLWDNEYPILDTVVEKPILVSSKPVTVKEFLKFILVGGYDKEDLWQPADFAFFRQQRLNCPATWSLEAGDYYVHYAEKTIHWSKVAEQPAFVSLSEAEAFCSWVGCRVMTESEYQRILDCNNDGRVKQLRTGGWEWTSTIFAPFPGFEPMPMYSEYSADFFDGSHYVLKGSSPATHPSMHRDTFRNFYQRQYPYVFAKFRCCKSVG</sequence>
<name>A0ACC2EW96_DIPCM</name>
<evidence type="ECO:0000313" key="1">
    <source>
        <dbReference type="EMBL" id="KAJ7570768.1"/>
    </source>
</evidence>
<accession>A0ACC2EW96</accession>
<comment type="caution">
    <text evidence="1">The sequence shown here is derived from an EMBL/GenBank/DDBJ whole genome shotgun (WGS) entry which is preliminary data.</text>
</comment>
<reference evidence="2" key="1">
    <citation type="journal article" date="2024" name="Proc. Natl. Acad. Sci. U.S.A.">
        <title>Extraordinary preservation of gene collinearity over three hundred million years revealed in homosporous lycophytes.</title>
        <authorList>
            <person name="Li C."/>
            <person name="Wickell D."/>
            <person name="Kuo L.Y."/>
            <person name="Chen X."/>
            <person name="Nie B."/>
            <person name="Liao X."/>
            <person name="Peng D."/>
            <person name="Ji J."/>
            <person name="Jenkins J."/>
            <person name="Williams M."/>
            <person name="Shu S."/>
            <person name="Plott C."/>
            <person name="Barry K."/>
            <person name="Rajasekar S."/>
            <person name="Grimwood J."/>
            <person name="Han X."/>
            <person name="Sun S."/>
            <person name="Hou Z."/>
            <person name="He W."/>
            <person name="Dai G."/>
            <person name="Sun C."/>
            <person name="Schmutz J."/>
            <person name="Leebens-Mack J.H."/>
            <person name="Li F.W."/>
            <person name="Wang L."/>
        </authorList>
    </citation>
    <scope>NUCLEOTIDE SEQUENCE [LARGE SCALE GENOMIC DNA]</scope>
    <source>
        <strain evidence="2">cv. PW_Plant_1</strain>
    </source>
</reference>